<evidence type="ECO:0000259" key="3">
    <source>
        <dbReference type="Pfam" id="PF00535"/>
    </source>
</evidence>
<dbReference type="Gene3D" id="3.90.550.10">
    <property type="entry name" value="Spore Coat Polysaccharide Biosynthesis Protein SpsA, Chain A"/>
    <property type="match status" value="1"/>
</dbReference>
<keyword evidence="2" id="KW-0808">Transferase</keyword>
<geneLocation type="plasmid" evidence="4">
    <name>pEPS6073</name>
</geneLocation>
<dbReference type="AlphaFoldDB" id="A0A977J6K5"/>
<keyword evidence="4" id="KW-0614">Plasmid</keyword>
<proteinExistence type="predicted"/>
<dbReference type="EMBL" id="OP323067">
    <property type="protein sequence ID" value="UWX38804.1"/>
    <property type="molecule type" value="Genomic_DNA"/>
</dbReference>
<evidence type="ECO:0000313" key="4">
    <source>
        <dbReference type="EMBL" id="UWX38804.1"/>
    </source>
</evidence>
<dbReference type="InterPro" id="IPR001173">
    <property type="entry name" value="Glyco_trans_2-like"/>
</dbReference>
<dbReference type="Pfam" id="PF00535">
    <property type="entry name" value="Glycos_transf_2"/>
    <property type="match status" value="1"/>
</dbReference>
<name>A0A977J6K5_LACLC</name>
<dbReference type="PANTHER" id="PTHR22916">
    <property type="entry name" value="GLYCOSYLTRANSFERASE"/>
    <property type="match status" value="1"/>
</dbReference>
<evidence type="ECO:0000256" key="1">
    <source>
        <dbReference type="ARBA" id="ARBA00022676"/>
    </source>
</evidence>
<dbReference type="PANTHER" id="PTHR22916:SF51">
    <property type="entry name" value="GLYCOSYLTRANSFERASE EPSH-RELATED"/>
    <property type="match status" value="1"/>
</dbReference>
<evidence type="ECO:0000256" key="2">
    <source>
        <dbReference type="ARBA" id="ARBA00022679"/>
    </source>
</evidence>
<dbReference type="GO" id="GO:0016757">
    <property type="term" value="F:glycosyltransferase activity"/>
    <property type="evidence" value="ECO:0007669"/>
    <property type="project" value="UniProtKB-KW"/>
</dbReference>
<sequence>MSINKTEIEEYKVSVIVPVYNVEEYIRECIKSIQAQTYSNIEIIVIN</sequence>
<organism evidence="4">
    <name type="scientific">Lactococcus cremoris subsp. cremoris</name>
    <dbReference type="NCBI Taxonomy" id="2816960"/>
    <lineage>
        <taxon>Bacteria</taxon>
        <taxon>Bacillati</taxon>
        <taxon>Bacillota</taxon>
        <taxon>Bacilli</taxon>
        <taxon>Lactobacillales</taxon>
        <taxon>Streptococcaceae</taxon>
        <taxon>Lactococcus</taxon>
    </lineage>
</organism>
<protein>
    <submittedName>
        <fullName evidence="4">Glycosyltransferase protein</fullName>
    </submittedName>
</protein>
<keyword evidence="1" id="KW-0328">Glycosyltransferase</keyword>
<gene>
    <name evidence="4" type="ORF">pEPS6073_11</name>
</gene>
<feature type="domain" description="Glycosyltransferase 2-like" evidence="3">
    <location>
        <begin position="14"/>
        <end position="47"/>
    </location>
</feature>
<dbReference type="SUPFAM" id="SSF53448">
    <property type="entry name" value="Nucleotide-diphospho-sugar transferases"/>
    <property type="match status" value="1"/>
</dbReference>
<reference evidence="4" key="1">
    <citation type="journal article" date="2022" name="Front. Microbiol.">
        <title>Host-encoded, cell surface-associated exopolysaccharide required for adsorption and infection by lactococcal P335 phage subtypes.</title>
        <authorList>
            <person name="Millen A.M."/>
            <person name="Romero D.A."/>
            <person name="Horvath P."/>
            <person name="Magill D."/>
            <person name="Simdon L.B."/>
        </authorList>
    </citation>
    <scope>NUCLEOTIDE SEQUENCE</scope>
    <source>
        <strain evidence="4">DGCC6073</strain>
        <plasmid evidence="4">pEPS6073</plasmid>
    </source>
</reference>
<accession>A0A977J6K5</accession>
<dbReference type="InterPro" id="IPR029044">
    <property type="entry name" value="Nucleotide-diphossugar_trans"/>
</dbReference>